<dbReference type="NCBIfam" id="TIGR02824">
    <property type="entry name" value="quinone_pig3"/>
    <property type="match status" value="1"/>
</dbReference>
<dbReference type="Proteomes" id="UP000251942">
    <property type="component" value="Unassembled WGS sequence"/>
</dbReference>
<dbReference type="PANTHER" id="PTHR48106">
    <property type="entry name" value="QUINONE OXIDOREDUCTASE PIG3-RELATED"/>
    <property type="match status" value="1"/>
</dbReference>
<dbReference type="Proteomes" id="UP000054698">
    <property type="component" value="Unassembled WGS sequence"/>
</dbReference>
<evidence type="ECO:0000256" key="2">
    <source>
        <dbReference type="ARBA" id="ARBA00023002"/>
    </source>
</evidence>
<dbReference type="Pfam" id="PF00107">
    <property type="entry name" value="ADH_zinc_N"/>
    <property type="match status" value="1"/>
</dbReference>
<dbReference type="GO" id="GO:0070402">
    <property type="term" value="F:NADPH binding"/>
    <property type="evidence" value="ECO:0007669"/>
    <property type="project" value="TreeGrafter"/>
</dbReference>
<dbReference type="PANTHER" id="PTHR48106:SF8">
    <property type="entry name" value="OS02G0805600 PROTEIN"/>
    <property type="match status" value="1"/>
</dbReference>
<dbReference type="EC" id="1.6.5.5" evidence="5"/>
<evidence type="ECO:0000313" key="7">
    <source>
        <dbReference type="Proteomes" id="UP000251942"/>
    </source>
</evidence>
<protein>
    <submittedName>
        <fullName evidence="4">Quinone oxidoreductase</fullName>
        <ecNumber evidence="5">1.6.5.5</ecNumber>
    </submittedName>
</protein>
<dbReference type="InterPro" id="IPR013149">
    <property type="entry name" value="ADH-like_C"/>
</dbReference>
<organism evidence="4 6">
    <name type="scientific">Legionella feeleii</name>
    <dbReference type="NCBI Taxonomy" id="453"/>
    <lineage>
        <taxon>Bacteria</taxon>
        <taxon>Pseudomonadati</taxon>
        <taxon>Pseudomonadota</taxon>
        <taxon>Gammaproteobacteria</taxon>
        <taxon>Legionellales</taxon>
        <taxon>Legionellaceae</taxon>
        <taxon>Legionella</taxon>
    </lineage>
</organism>
<dbReference type="SUPFAM" id="SSF51735">
    <property type="entry name" value="NAD(P)-binding Rossmann-fold domains"/>
    <property type="match status" value="1"/>
</dbReference>
<dbReference type="OrthoDB" id="9785812at2"/>
<dbReference type="CDD" id="cd05276">
    <property type="entry name" value="p53_inducible_oxidoreductase"/>
    <property type="match status" value="1"/>
</dbReference>
<dbReference type="Gene3D" id="3.90.180.10">
    <property type="entry name" value="Medium-chain alcohol dehydrogenases, catalytic domain"/>
    <property type="match status" value="1"/>
</dbReference>
<dbReference type="PATRIC" id="fig|453.4.peg.1019"/>
<dbReference type="SMART" id="SM00829">
    <property type="entry name" value="PKS_ER"/>
    <property type="match status" value="1"/>
</dbReference>
<dbReference type="InterPro" id="IPR036291">
    <property type="entry name" value="NAD(P)-bd_dom_sf"/>
</dbReference>
<reference evidence="4 6" key="1">
    <citation type="submission" date="2015-11" db="EMBL/GenBank/DDBJ databases">
        <title>Genomic analysis of 38 Legionella species identifies large and diverse effector repertoires.</title>
        <authorList>
            <person name="Burstein D."/>
            <person name="Amaro F."/>
            <person name="Zusman T."/>
            <person name="Lifshitz Z."/>
            <person name="Cohen O."/>
            <person name="Gilbert J.A."/>
            <person name="Pupko T."/>
            <person name="Shuman H.A."/>
            <person name="Segal G."/>
        </authorList>
    </citation>
    <scope>NUCLEOTIDE SEQUENCE [LARGE SCALE GENOMIC DNA]</scope>
    <source>
        <strain evidence="4 6">WO-44C</strain>
    </source>
</reference>
<dbReference type="SUPFAM" id="SSF50129">
    <property type="entry name" value="GroES-like"/>
    <property type="match status" value="1"/>
</dbReference>
<dbReference type="AlphaFoldDB" id="A0A0W0U348"/>
<dbReference type="RefSeq" id="WP_058444401.1">
    <property type="nucleotide sequence ID" value="NZ_CAAAHT010000010.1"/>
</dbReference>
<dbReference type="GO" id="GO:0003960">
    <property type="term" value="F:quinone reductase (NADPH) activity"/>
    <property type="evidence" value="ECO:0007669"/>
    <property type="project" value="UniProtKB-EC"/>
</dbReference>
<keyword evidence="2 5" id="KW-0560">Oxidoreductase</keyword>
<dbReference type="Pfam" id="PF08240">
    <property type="entry name" value="ADH_N"/>
    <property type="match status" value="1"/>
</dbReference>
<dbReference type="InterPro" id="IPR020843">
    <property type="entry name" value="ER"/>
</dbReference>
<dbReference type="STRING" id="453.Lfee_0944"/>
<dbReference type="Gene3D" id="3.40.50.720">
    <property type="entry name" value="NAD(P)-binding Rossmann-like Domain"/>
    <property type="match status" value="1"/>
</dbReference>
<feature type="domain" description="Enoyl reductase (ER)" evidence="3">
    <location>
        <begin position="10"/>
        <end position="319"/>
    </location>
</feature>
<reference evidence="5 7" key="2">
    <citation type="submission" date="2018-06" db="EMBL/GenBank/DDBJ databases">
        <authorList>
            <consortium name="Pathogen Informatics"/>
            <person name="Doyle S."/>
        </authorList>
    </citation>
    <scope>NUCLEOTIDE SEQUENCE [LARGE SCALE GENOMIC DNA]</scope>
    <source>
        <strain evidence="5 7">NCTC12022</strain>
    </source>
</reference>
<sequence>MRCVTIENPGPESRLLIKEEAKPICDKEQILIQVKATALNRADLLQRRGKYPPPPGESTIPGLEVAGEVVEVGSAVKKFKTGDRVYGLVAGGGYAEYCCVHQNLAAIIPQPWDFSYAAALPESLMTAHATIFLIGQLKQGQTLLIHAAGSGISSTAIQMARHLGAKVISTISSQEKMDKALHLGASTLINYNQEDFEAVLGPESVDVIVDFIGGSYFPKHLRLLKPQGKLIQISCMDGHKAECDLALLMRKRLEIHGFVLRSQSIYEKAMLWRAVQQQWPTALLNKHIVPVIDSEFKFEDIEAAHARMLNSAHFGKIIVRID</sequence>
<name>A0A0W0U348_9GAMM</name>
<dbReference type="InterPro" id="IPR011032">
    <property type="entry name" value="GroES-like_sf"/>
</dbReference>
<dbReference type="EMBL" id="LNYB01000028">
    <property type="protein sequence ID" value="KTD01897.1"/>
    <property type="molecule type" value="Genomic_DNA"/>
</dbReference>
<evidence type="ECO:0000313" key="4">
    <source>
        <dbReference type="EMBL" id="KTD01897.1"/>
    </source>
</evidence>
<proteinExistence type="predicted"/>
<keyword evidence="1" id="KW-0521">NADP</keyword>
<dbReference type="InterPro" id="IPR014189">
    <property type="entry name" value="Quinone_OxRdtase_PIG3"/>
</dbReference>
<dbReference type="EMBL" id="UASS01000001">
    <property type="protein sequence ID" value="SPX59418.1"/>
    <property type="molecule type" value="Genomic_DNA"/>
</dbReference>
<dbReference type="InterPro" id="IPR013154">
    <property type="entry name" value="ADH-like_N"/>
</dbReference>
<evidence type="ECO:0000259" key="3">
    <source>
        <dbReference type="SMART" id="SM00829"/>
    </source>
</evidence>
<keyword evidence="6" id="KW-1185">Reference proteome</keyword>
<accession>A0A0W0U348</accession>
<gene>
    <name evidence="4" type="primary">qor_2</name>
    <name evidence="5" type="synonym">qor_1</name>
    <name evidence="4" type="ORF">Lfee_0944</name>
    <name evidence="5" type="ORF">NCTC12022_00240</name>
</gene>
<evidence type="ECO:0000313" key="6">
    <source>
        <dbReference type="Proteomes" id="UP000054698"/>
    </source>
</evidence>
<evidence type="ECO:0000256" key="1">
    <source>
        <dbReference type="ARBA" id="ARBA00022857"/>
    </source>
</evidence>
<evidence type="ECO:0000313" key="5">
    <source>
        <dbReference type="EMBL" id="SPX59418.1"/>
    </source>
</evidence>